<gene>
    <name evidence="2" type="ORF">PV367_30605</name>
</gene>
<dbReference type="EMBL" id="JARAWN010000253">
    <property type="protein sequence ID" value="MDX3134038.1"/>
    <property type="molecule type" value="Genomic_DNA"/>
</dbReference>
<evidence type="ECO:0000313" key="3">
    <source>
        <dbReference type="Proteomes" id="UP001273589"/>
    </source>
</evidence>
<feature type="compositionally biased region" description="Polar residues" evidence="1">
    <location>
        <begin position="1"/>
        <end position="15"/>
    </location>
</feature>
<evidence type="ECO:0000256" key="1">
    <source>
        <dbReference type="SAM" id="MobiDB-lite"/>
    </source>
</evidence>
<accession>A0AAJ2UNX0</accession>
<name>A0AAJ2UNX0_9ACTN</name>
<feature type="region of interest" description="Disordered" evidence="1">
    <location>
        <begin position="1"/>
        <end position="23"/>
    </location>
</feature>
<sequence>MNLSFTETTRGSDTTRSAHKRLAPLAKVTVHEPRTQRSIGRVTDARGLHRAKPGFSSSI</sequence>
<dbReference type="Proteomes" id="UP001273589">
    <property type="component" value="Unassembled WGS sequence"/>
</dbReference>
<comment type="caution">
    <text evidence="2">The sequence shown here is derived from an EMBL/GenBank/DDBJ whole genome shotgun (WGS) entry which is preliminary data.</text>
</comment>
<evidence type="ECO:0008006" key="4">
    <source>
        <dbReference type="Google" id="ProtNLM"/>
    </source>
</evidence>
<protein>
    <recommendedName>
        <fullName evidence="4">FXSXX-COOH protein</fullName>
    </recommendedName>
</protein>
<dbReference type="RefSeq" id="WP_319695979.1">
    <property type="nucleotide sequence ID" value="NZ_JARAWN010000253.1"/>
</dbReference>
<evidence type="ECO:0000313" key="2">
    <source>
        <dbReference type="EMBL" id="MDX3134038.1"/>
    </source>
</evidence>
<dbReference type="AlphaFoldDB" id="A0AAJ2UNX0"/>
<proteinExistence type="predicted"/>
<organism evidence="2 3">
    <name type="scientific">Streptomyces europaeiscabiei</name>
    <dbReference type="NCBI Taxonomy" id="146819"/>
    <lineage>
        <taxon>Bacteria</taxon>
        <taxon>Bacillati</taxon>
        <taxon>Actinomycetota</taxon>
        <taxon>Actinomycetes</taxon>
        <taxon>Kitasatosporales</taxon>
        <taxon>Streptomycetaceae</taxon>
        <taxon>Streptomyces</taxon>
    </lineage>
</organism>
<reference evidence="2" key="1">
    <citation type="journal article" date="2023" name="Microb. Genom.">
        <title>Mesoterricola silvestris gen. nov., sp. nov., Mesoterricola sediminis sp. nov., Geothrix oryzae sp. nov., Geothrix edaphica sp. nov., Geothrix rubra sp. nov., and Geothrix limicola sp. nov., six novel members of Acidobacteriota isolated from soils.</title>
        <authorList>
            <person name="Weisberg A.J."/>
            <person name="Pearce E."/>
            <person name="Kramer C.G."/>
            <person name="Chang J.H."/>
            <person name="Clarke C.R."/>
        </authorList>
    </citation>
    <scope>NUCLEOTIDE SEQUENCE</scope>
    <source>
        <strain evidence="2">ND06-05F</strain>
    </source>
</reference>